<dbReference type="InterPro" id="IPR036365">
    <property type="entry name" value="PGBD-like_sf"/>
</dbReference>
<feature type="domain" description="Peptidoglycan binding-like" evidence="1">
    <location>
        <begin position="23"/>
        <end position="72"/>
    </location>
</feature>
<accession>A0A8J3B9C8</accession>
<reference evidence="2" key="1">
    <citation type="journal article" date="2014" name="Int. J. Syst. Evol. Microbiol.">
        <title>Complete genome sequence of Corynebacterium casei LMG S-19264T (=DSM 44701T), isolated from a smear-ripened cheese.</title>
        <authorList>
            <consortium name="US DOE Joint Genome Institute (JGI-PGF)"/>
            <person name="Walter F."/>
            <person name="Albersmeier A."/>
            <person name="Kalinowski J."/>
            <person name="Ruckert C."/>
        </authorList>
    </citation>
    <scope>NUCLEOTIDE SEQUENCE</scope>
    <source>
        <strain evidence="2">JCM 14719</strain>
    </source>
</reference>
<dbReference type="RefSeq" id="WP_229725633.1">
    <property type="nucleotide sequence ID" value="NZ_BMOF01000007.1"/>
</dbReference>
<dbReference type="SUPFAM" id="SSF47090">
    <property type="entry name" value="PGBD-like"/>
    <property type="match status" value="1"/>
</dbReference>
<dbReference type="Gene3D" id="1.10.101.10">
    <property type="entry name" value="PGBD-like superfamily/PGBD"/>
    <property type="match status" value="1"/>
</dbReference>
<comment type="caution">
    <text evidence="2">The sequence shown here is derived from an EMBL/GenBank/DDBJ whole genome shotgun (WGS) entry which is preliminary data.</text>
</comment>
<dbReference type="Proteomes" id="UP000637720">
    <property type="component" value="Unassembled WGS sequence"/>
</dbReference>
<dbReference type="InterPro" id="IPR002477">
    <property type="entry name" value="Peptidoglycan-bd-like"/>
</dbReference>
<dbReference type="InterPro" id="IPR036366">
    <property type="entry name" value="PGBDSf"/>
</dbReference>
<evidence type="ECO:0000313" key="2">
    <source>
        <dbReference type="EMBL" id="GGJ94917.1"/>
    </source>
</evidence>
<organism evidence="2 3">
    <name type="scientific">Calditerricola satsumensis</name>
    <dbReference type="NCBI Taxonomy" id="373054"/>
    <lineage>
        <taxon>Bacteria</taxon>
        <taxon>Bacillati</taxon>
        <taxon>Bacillota</taxon>
        <taxon>Bacilli</taxon>
        <taxon>Bacillales</taxon>
        <taxon>Bacillaceae</taxon>
        <taxon>Calditerricola</taxon>
    </lineage>
</organism>
<evidence type="ECO:0000259" key="1">
    <source>
        <dbReference type="Pfam" id="PF01471"/>
    </source>
</evidence>
<dbReference type="AlphaFoldDB" id="A0A8J3B9C8"/>
<proteinExistence type="predicted"/>
<sequence length="83" mass="9166">MVIDGPLFGYAGVEYRKLVRGDRGSLVVLVQNRLRAAGYYKGSCHGVFDGATEYAVKRFQRAWGLPVTGLIGWQDYVALGLIE</sequence>
<keyword evidence="3" id="KW-1185">Reference proteome</keyword>
<reference evidence="2" key="2">
    <citation type="submission" date="2020-09" db="EMBL/GenBank/DDBJ databases">
        <authorList>
            <person name="Sun Q."/>
            <person name="Ohkuma M."/>
        </authorList>
    </citation>
    <scope>NUCLEOTIDE SEQUENCE</scope>
    <source>
        <strain evidence="2">JCM 14719</strain>
    </source>
</reference>
<dbReference type="Pfam" id="PF01471">
    <property type="entry name" value="PG_binding_1"/>
    <property type="match status" value="1"/>
</dbReference>
<evidence type="ECO:0000313" key="3">
    <source>
        <dbReference type="Proteomes" id="UP000637720"/>
    </source>
</evidence>
<dbReference type="EMBL" id="BMOF01000007">
    <property type="protein sequence ID" value="GGJ94917.1"/>
    <property type="molecule type" value="Genomic_DNA"/>
</dbReference>
<gene>
    <name evidence="2" type="ORF">GCM10007043_05890</name>
</gene>
<protein>
    <recommendedName>
        <fullName evidence="1">Peptidoglycan binding-like domain-containing protein</fullName>
    </recommendedName>
</protein>
<name>A0A8J3B9C8_9BACI</name>